<sequence>MQNNINYKRKKRKIKNQKKIIVFSSIILGIVVIGALSTQIIFKKNETAKAIEISKTEGDKNSSIVKKEDDKNTSVVKSNLDNYGYLSADEDPVADDAAFVEKYLYQQNKGEMPEGANGHKVAYLTFDDGPSTNVTPEILRILKEKDVKATFFTLGKSINESETTKEILKQQVKDGHAIANHSYSHDYSYLYPNRTVNTDNFMNDIEKSNDALRAVLGKDFVTKVIRFPGGHMSWKGKDAIDEKLKDGGYHYIDWNALSGDAEGKHKSAAELIEGVKKTVTGREKAVILMHDTNQKEETAKALPEIIDYLRSEGYEFRTIK</sequence>
<feature type="domain" description="NodB homology" evidence="2">
    <location>
        <begin position="120"/>
        <end position="317"/>
    </location>
</feature>
<evidence type="ECO:0000256" key="1">
    <source>
        <dbReference type="SAM" id="Phobius"/>
    </source>
</evidence>
<keyword evidence="1" id="KW-0472">Membrane</keyword>
<proteinExistence type="predicted"/>
<dbReference type="SUPFAM" id="SSF88713">
    <property type="entry name" value="Glycoside hydrolase/deacetylase"/>
    <property type="match status" value="1"/>
</dbReference>
<dbReference type="RefSeq" id="WP_219777996.1">
    <property type="nucleotide sequence ID" value="NZ_JAHXPT010000001.1"/>
</dbReference>
<protein>
    <submittedName>
        <fullName evidence="3">Polysaccharide deacetylase</fullName>
    </submittedName>
</protein>
<dbReference type="InterPro" id="IPR011330">
    <property type="entry name" value="Glyco_hydro/deAcase_b/a-brl"/>
</dbReference>
<dbReference type="Proteomes" id="UP001519921">
    <property type="component" value="Unassembled WGS sequence"/>
</dbReference>
<evidence type="ECO:0000313" key="4">
    <source>
        <dbReference type="Proteomes" id="UP001519921"/>
    </source>
</evidence>
<dbReference type="InterPro" id="IPR002509">
    <property type="entry name" value="NODB_dom"/>
</dbReference>
<accession>A0ABS7AJV3</accession>
<dbReference type="CDD" id="cd10944">
    <property type="entry name" value="CE4_SmPgdA_like"/>
    <property type="match status" value="1"/>
</dbReference>
<dbReference type="Pfam" id="PF01522">
    <property type="entry name" value="Polysacc_deac_1"/>
    <property type="match status" value="1"/>
</dbReference>
<organism evidence="3 4">
    <name type="scientific">Clostridium weizhouense</name>
    <dbReference type="NCBI Taxonomy" id="2859781"/>
    <lineage>
        <taxon>Bacteria</taxon>
        <taxon>Bacillati</taxon>
        <taxon>Bacillota</taxon>
        <taxon>Clostridia</taxon>
        <taxon>Eubacteriales</taxon>
        <taxon>Clostridiaceae</taxon>
        <taxon>Clostridium</taxon>
    </lineage>
</organism>
<dbReference type="PANTHER" id="PTHR10587">
    <property type="entry name" value="GLYCOSYL TRANSFERASE-RELATED"/>
    <property type="match status" value="1"/>
</dbReference>
<dbReference type="InterPro" id="IPR050248">
    <property type="entry name" value="Polysacc_deacetylase_ArnD"/>
</dbReference>
<reference evidence="3 4" key="1">
    <citation type="submission" date="2021-07" db="EMBL/GenBank/DDBJ databases">
        <title>Clostridium weizhouense sp. nov., an anaerobic bacterium isolated from activated sludge of Petroleum wastewater.</title>
        <authorList>
            <person name="Li Q."/>
        </authorList>
    </citation>
    <scope>NUCLEOTIDE SEQUENCE [LARGE SCALE GENOMIC DNA]</scope>
    <source>
        <strain evidence="3 4">YB-6</strain>
    </source>
</reference>
<keyword evidence="1" id="KW-1133">Transmembrane helix</keyword>
<evidence type="ECO:0000259" key="2">
    <source>
        <dbReference type="PROSITE" id="PS51677"/>
    </source>
</evidence>
<keyword evidence="4" id="KW-1185">Reference proteome</keyword>
<comment type="caution">
    <text evidence="3">The sequence shown here is derived from an EMBL/GenBank/DDBJ whole genome shotgun (WGS) entry which is preliminary data.</text>
</comment>
<dbReference type="PROSITE" id="PS51677">
    <property type="entry name" value="NODB"/>
    <property type="match status" value="1"/>
</dbReference>
<keyword evidence="1" id="KW-0812">Transmembrane</keyword>
<feature type="transmembrane region" description="Helical" evidence="1">
    <location>
        <begin position="20"/>
        <end position="42"/>
    </location>
</feature>
<dbReference type="Gene3D" id="3.20.20.370">
    <property type="entry name" value="Glycoside hydrolase/deacetylase"/>
    <property type="match status" value="1"/>
</dbReference>
<dbReference type="PANTHER" id="PTHR10587:SF125">
    <property type="entry name" value="POLYSACCHARIDE DEACETYLASE YHEN-RELATED"/>
    <property type="match status" value="1"/>
</dbReference>
<dbReference type="EMBL" id="JAHXPT010000001">
    <property type="protein sequence ID" value="MBW6408950.1"/>
    <property type="molecule type" value="Genomic_DNA"/>
</dbReference>
<name>A0ABS7AJV3_9CLOT</name>
<gene>
    <name evidence="3" type="ORF">KYD98_02485</name>
</gene>
<evidence type="ECO:0000313" key="3">
    <source>
        <dbReference type="EMBL" id="MBW6408950.1"/>
    </source>
</evidence>